<protein>
    <submittedName>
        <fullName evidence="1">Uncharacterized protein</fullName>
    </submittedName>
</protein>
<organism evidence="1 2">
    <name type="scientific">Tanacetum coccineum</name>
    <dbReference type="NCBI Taxonomy" id="301880"/>
    <lineage>
        <taxon>Eukaryota</taxon>
        <taxon>Viridiplantae</taxon>
        <taxon>Streptophyta</taxon>
        <taxon>Embryophyta</taxon>
        <taxon>Tracheophyta</taxon>
        <taxon>Spermatophyta</taxon>
        <taxon>Magnoliopsida</taxon>
        <taxon>eudicotyledons</taxon>
        <taxon>Gunneridae</taxon>
        <taxon>Pentapetalae</taxon>
        <taxon>asterids</taxon>
        <taxon>campanulids</taxon>
        <taxon>Asterales</taxon>
        <taxon>Asteraceae</taxon>
        <taxon>Asteroideae</taxon>
        <taxon>Anthemideae</taxon>
        <taxon>Anthemidinae</taxon>
        <taxon>Tanacetum</taxon>
    </lineage>
</organism>
<proteinExistence type="predicted"/>
<feature type="non-terminal residue" evidence="1">
    <location>
        <position position="1"/>
    </location>
</feature>
<evidence type="ECO:0000313" key="1">
    <source>
        <dbReference type="EMBL" id="GJT37174.1"/>
    </source>
</evidence>
<dbReference type="Proteomes" id="UP001151760">
    <property type="component" value="Unassembled WGS sequence"/>
</dbReference>
<reference evidence="1" key="2">
    <citation type="submission" date="2022-01" db="EMBL/GenBank/DDBJ databases">
        <authorList>
            <person name="Yamashiro T."/>
            <person name="Shiraishi A."/>
            <person name="Satake H."/>
            <person name="Nakayama K."/>
        </authorList>
    </citation>
    <scope>NUCLEOTIDE SEQUENCE</scope>
</reference>
<reference evidence="1" key="1">
    <citation type="journal article" date="2022" name="Int. J. Mol. Sci.">
        <title>Draft Genome of Tanacetum Coccineum: Genomic Comparison of Closely Related Tanacetum-Family Plants.</title>
        <authorList>
            <person name="Yamashiro T."/>
            <person name="Shiraishi A."/>
            <person name="Nakayama K."/>
            <person name="Satake H."/>
        </authorList>
    </citation>
    <scope>NUCLEOTIDE SEQUENCE</scope>
</reference>
<name>A0ABQ5DDU4_9ASTR</name>
<keyword evidence="2" id="KW-1185">Reference proteome</keyword>
<dbReference type="EMBL" id="BQNB010015202">
    <property type="protein sequence ID" value="GJT37174.1"/>
    <property type="molecule type" value="Genomic_DNA"/>
</dbReference>
<sequence length="65" mass="7593">TAMECVSIQLLSARPMMLRDRNRHINGWDTHTEAETYSETRRGYTSKFKTCQSNLADHLRHKLKG</sequence>
<accession>A0ABQ5DDU4</accession>
<comment type="caution">
    <text evidence="1">The sequence shown here is derived from an EMBL/GenBank/DDBJ whole genome shotgun (WGS) entry which is preliminary data.</text>
</comment>
<gene>
    <name evidence="1" type="ORF">Tco_0937039</name>
</gene>
<evidence type="ECO:0000313" key="2">
    <source>
        <dbReference type="Proteomes" id="UP001151760"/>
    </source>
</evidence>